<protein>
    <submittedName>
        <fullName evidence="1">Enoyl-CoA hydratase/isomerase family protein</fullName>
    </submittedName>
</protein>
<comment type="caution">
    <text evidence="1">The sequence shown here is derived from an EMBL/GenBank/DDBJ whole genome shotgun (WGS) entry which is preliminary data.</text>
</comment>
<reference evidence="1 2" key="1">
    <citation type="submission" date="2018-09" db="EMBL/GenBank/DDBJ databases">
        <title>YIM PH21274 draft genome.</title>
        <authorList>
            <person name="Miao C."/>
        </authorList>
    </citation>
    <scope>NUCLEOTIDE SEQUENCE [LARGE SCALE GENOMIC DNA]</scope>
    <source>
        <strain evidence="1 2">YIM PH 21724</strain>
    </source>
</reference>
<evidence type="ECO:0000313" key="1">
    <source>
        <dbReference type="EMBL" id="RJO78963.1"/>
    </source>
</evidence>
<dbReference type="AlphaFoldDB" id="A0A3A4KEE6"/>
<proteinExistence type="predicted"/>
<dbReference type="PANTHER" id="PTHR11941">
    <property type="entry name" value="ENOYL-COA HYDRATASE-RELATED"/>
    <property type="match status" value="1"/>
</dbReference>
<keyword evidence="2" id="KW-1185">Reference proteome</keyword>
<dbReference type="EMBL" id="QZFU01000011">
    <property type="protein sequence ID" value="RJO78963.1"/>
    <property type="molecule type" value="Genomic_DNA"/>
</dbReference>
<dbReference type="Proteomes" id="UP000266677">
    <property type="component" value="Unassembled WGS sequence"/>
</dbReference>
<name>A0A3A4KEE6_9NOCA</name>
<keyword evidence="1" id="KW-0413">Isomerase</keyword>
<dbReference type="GO" id="GO:0016853">
    <property type="term" value="F:isomerase activity"/>
    <property type="evidence" value="ECO:0007669"/>
    <property type="project" value="UniProtKB-KW"/>
</dbReference>
<dbReference type="GO" id="GO:0006635">
    <property type="term" value="P:fatty acid beta-oxidation"/>
    <property type="evidence" value="ECO:0007669"/>
    <property type="project" value="TreeGrafter"/>
</dbReference>
<dbReference type="InterPro" id="IPR001753">
    <property type="entry name" value="Enoyl-CoA_hydra/iso"/>
</dbReference>
<sequence length="265" mass="27764">MNTSAHTARLERSATPRGAEIAVLTIDHPPQNLFDAPLWESLIEHIAALEQAPPRAVLVRAEGPVVCGGADVAVFGGLDSAGATRLWRDLYDRIVAPLEVLPCPVVFAAHALTLTAAVEVALACDLIVAHPQAQFGFVETVVALTPSMGGIQRLAARAGAGRARKMVLTGELYDAATLYDWGVIDVIADDTDRAAHALTERLADGGTQAHAATKTIVRAWSSSGVAAADAITPRVAGALFDTVDTQEAIRSFRDVGPGKARFTGC</sequence>
<gene>
    <name evidence="1" type="ORF">D5S18_03720</name>
</gene>
<accession>A0A3A4KEE6</accession>
<dbReference type="Gene3D" id="3.90.226.10">
    <property type="entry name" value="2-enoyl-CoA Hydratase, Chain A, domain 1"/>
    <property type="match status" value="1"/>
</dbReference>
<dbReference type="OrthoDB" id="8452484at2"/>
<dbReference type="PANTHER" id="PTHR11941:SF54">
    <property type="entry name" value="ENOYL-COA HYDRATASE, MITOCHONDRIAL"/>
    <property type="match status" value="1"/>
</dbReference>
<dbReference type="SUPFAM" id="SSF52096">
    <property type="entry name" value="ClpP/crotonase"/>
    <property type="match status" value="1"/>
</dbReference>
<dbReference type="InterPro" id="IPR029045">
    <property type="entry name" value="ClpP/crotonase-like_dom_sf"/>
</dbReference>
<dbReference type="Pfam" id="PF00378">
    <property type="entry name" value="ECH_1"/>
    <property type="match status" value="1"/>
</dbReference>
<dbReference type="CDD" id="cd06558">
    <property type="entry name" value="crotonase-like"/>
    <property type="match status" value="1"/>
</dbReference>
<organism evidence="1 2">
    <name type="scientific">Nocardia panacis</name>
    <dbReference type="NCBI Taxonomy" id="2340916"/>
    <lineage>
        <taxon>Bacteria</taxon>
        <taxon>Bacillati</taxon>
        <taxon>Actinomycetota</taxon>
        <taxon>Actinomycetes</taxon>
        <taxon>Mycobacteriales</taxon>
        <taxon>Nocardiaceae</taxon>
        <taxon>Nocardia</taxon>
    </lineage>
</organism>
<evidence type="ECO:0000313" key="2">
    <source>
        <dbReference type="Proteomes" id="UP000266677"/>
    </source>
</evidence>